<keyword evidence="3 5" id="KW-1133">Transmembrane helix</keyword>
<reference evidence="7 8" key="1">
    <citation type="submission" date="2020-08" db="EMBL/GenBank/DDBJ databases">
        <title>Genomic Encyclopedia of Type Strains, Phase IV (KMG-IV): sequencing the most valuable type-strain genomes for metagenomic binning, comparative biology and taxonomic classification.</title>
        <authorList>
            <person name="Goeker M."/>
        </authorList>
    </citation>
    <scope>NUCLEOTIDE SEQUENCE [LARGE SCALE GENOMIC DNA]</scope>
    <source>
        <strain evidence="7 8">DSM 15895</strain>
    </source>
</reference>
<evidence type="ECO:0000259" key="6">
    <source>
        <dbReference type="Pfam" id="PF04932"/>
    </source>
</evidence>
<feature type="transmembrane region" description="Helical" evidence="5">
    <location>
        <begin position="169"/>
        <end position="188"/>
    </location>
</feature>
<evidence type="ECO:0000313" key="8">
    <source>
        <dbReference type="Proteomes" id="UP000525923"/>
    </source>
</evidence>
<accession>A0A7W8CQ29</accession>
<feature type="transmembrane region" description="Helical" evidence="5">
    <location>
        <begin position="37"/>
        <end position="52"/>
    </location>
</feature>
<evidence type="ECO:0000313" key="7">
    <source>
        <dbReference type="EMBL" id="MBB5179386.1"/>
    </source>
</evidence>
<dbReference type="InterPro" id="IPR007016">
    <property type="entry name" value="O-antigen_ligase-rel_domated"/>
</dbReference>
<dbReference type="RefSeq" id="WP_183736428.1">
    <property type="nucleotide sequence ID" value="NZ_JACHHE010000002.1"/>
</dbReference>
<feature type="transmembrane region" description="Helical" evidence="5">
    <location>
        <begin position="391"/>
        <end position="423"/>
    </location>
</feature>
<keyword evidence="2 5" id="KW-0812">Transmembrane</keyword>
<feature type="transmembrane region" description="Helical" evidence="5">
    <location>
        <begin position="281"/>
        <end position="299"/>
    </location>
</feature>
<feature type="transmembrane region" description="Helical" evidence="5">
    <location>
        <begin position="256"/>
        <end position="274"/>
    </location>
</feature>
<dbReference type="EMBL" id="JACHHE010000002">
    <property type="protein sequence ID" value="MBB5179386.1"/>
    <property type="molecule type" value="Genomic_DNA"/>
</dbReference>
<feature type="transmembrane region" description="Helical" evidence="5">
    <location>
        <begin position="59"/>
        <end position="78"/>
    </location>
</feature>
<evidence type="ECO:0000256" key="2">
    <source>
        <dbReference type="ARBA" id="ARBA00022692"/>
    </source>
</evidence>
<feature type="transmembrane region" description="Helical" evidence="5">
    <location>
        <begin position="361"/>
        <end position="379"/>
    </location>
</feature>
<comment type="caution">
    <text evidence="7">The sequence shown here is derived from an EMBL/GenBank/DDBJ whole genome shotgun (WGS) entry which is preliminary data.</text>
</comment>
<dbReference type="Proteomes" id="UP000525923">
    <property type="component" value="Unassembled WGS sequence"/>
</dbReference>
<feature type="domain" description="O-antigen ligase-related" evidence="6">
    <location>
        <begin position="239"/>
        <end position="363"/>
    </location>
</feature>
<comment type="subcellular location">
    <subcellularLocation>
        <location evidence="1">Membrane</location>
        <topology evidence="1">Multi-pass membrane protein</topology>
    </subcellularLocation>
</comment>
<dbReference type="GO" id="GO:0016874">
    <property type="term" value="F:ligase activity"/>
    <property type="evidence" value="ECO:0007669"/>
    <property type="project" value="UniProtKB-KW"/>
</dbReference>
<sequence>MVNLKNKEMFEKNYFILLYFSLLVLSIINLLDLQYDYTIFLIFFLTVIFLSLKFHKNYLLILFGILIMLEIGGFNRFLISNYGIKYFSFAIQILILAVIIYRQKEIYISKKTISLIIAFNVFIFVYLIFGSLNSNTYSLMNFIRVFISNSIILYITIVILVLNSNKNIGLFLQIITLFISSLVIFDWINLSRQYNLDEYFVRGSGLFGNANIAGATILIFSLFIFYRFLSHFLLSDALIILYSFFSLILTQSRSSLIIFILLIIAMTAFFEKYSLKKSFKILIFISLVLGIFFIVTNLYPSFLIKLNVSSENFDSSRIEALNVGLSTIDDSLFGKGIGQSAETTLNLSSHNFYVHALSETGVFIIPFAILFLFIVFYSINKAGKTNNIPNYYLLLLLLISIFTHSILANSIYYFLLGIIFVYARKDMKFND</sequence>
<feature type="transmembrane region" description="Helical" evidence="5">
    <location>
        <begin position="208"/>
        <end position="226"/>
    </location>
</feature>
<evidence type="ECO:0000256" key="5">
    <source>
        <dbReference type="SAM" id="Phobius"/>
    </source>
</evidence>
<evidence type="ECO:0000256" key="4">
    <source>
        <dbReference type="ARBA" id="ARBA00023136"/>
    </source>
</evidence>
<feature type="transmembrane region" description="Helical" evidence="5">
    <location>
        <begin position="113"/>
        <end position="130"/>
    </location>
</feature>
<name>A0A7W8CQ29_9BACL</name>
<evidence type="ECO:0000256" key="1">
    <source>
        <dbReference type="ARBA" id="ARBA00004141"/>
    </source>
</evidence>
<feature type="transmembrane region" description="Helical" evidence="5">
    <location>
        <begin position="84"/>
        <end position="101"/>
    </location>
</feature>
<evidence type="ECO:0000256" key="3">
    <source>
        <dbReference type="ARBA" id="ARBA00022989"/>
    </source>
</evidence>
<feature type="transmembrane region" description="Helical" evidence="5">
    <location>
        <begin position="142"/>
        <end position="162"/>
    </location>
</feature>
<dbReference type="AlphaFoldDB" id="A0A7W8CQ29"/>
<keyword evidence="4 5" id="KW-0472">Membrane</keyword>
<proteinExistence type="predicted"/>
<dbReference type="GO" id="GO:0016020">
    <property type="term" value="C:membrane"/>
    <property type="evidence" value="ECO:0007669"/>
    <property type="project" value="UniProtKB-SubCell"/>
</dbReference>
<gene>
    <name evidence="7" type="ORF">HNQ44_000810</name>
</gene>
<keyword evidence="8" id="KW-1185">Reference proteome</keyword>
<dbReference type="Pfam" id="PF04932">
    <property type="entry name" value="Wzy_C"/>
    <property type="match status" value="1"/>
</dbReference>
<feature type="transmembrane region" description="Helical" evidence="5">
    <location>
        <begin position="12"/>
        <end position="31"/>
    </location>
</feature>
<keyword evidence="7" id="KW-0436">Ligase</keyword>
<organism evidence="7 8">
    <name type="scientific">Planococcus koreensis</name>
    <dbReference type="NCBI Taxonomy" id="112331"/>
    <lineage>
        <taxon>Bacteria</taxon>
        <taxon>Bacillati</taxon>
        <taxon>Bacillota</taxon>
        <taxon>Bacilli</taxon>
        <taxon>Bacillales</taxon>
        <taxon>Caryophanaceae</taxon>
        <taxon>Planococcus</taxon>
    </lineage>
</organism>
<protein>
    <submittedName>
        <fullName evidence="7">O-antigen ligase</fullName>
    </submittedName>
</protein>
<feature type="transmembrane region" description="Helical" evidence="5">
    <location>
        <begin position="233"/>
        <end position="250"/>
    </location>
</feature>